<dbReference type="Proteomes" id="UP000085678">
    <property type="component" value="Unplaced"/>
</dbReference>
<evidence type="ECO:0000259" key="3">
    <source>
        <dbReference type="PROSITE" id="PS50948"/>
    </source>
</evidence>
<dbReference type="InParanoid" id="A0A1S3H7Z1"/>
<dbReference type="STRING" id="7574.A0A1S3H7Z1"/>
<feature type="compositionally biased region" description="Low complexity" evidence="1">
    <location>
        <begin position="591"/>
        <end position="617"/>
    </location>
</feature>
<dbReference type="OrthoDB" id="6197295at2759"/>
<gene>
    <name evidence="5" type="primary">LOC106153018</name>
</gene>
<dbReference type="SUPFAM" id="SSF57625">
    <property type="entry name" value="Invertebrate chitin-binding proteins"/>
    <property type="match status" value="1"/>
</dbReference>
<dbReference type="SMART" id="SM00473">
    <property type="entry name" value="PAN_AP"/>
    <property type="match status" value="6"/>
</dbReference>
<dbReference type="Pfam" id="PF00024">
    <property type="entry name" value="PAN_1"/>
    <property type="match status" value="2"/>
</dbReference>
<dbReference type="InterPro" id="IPR003609">
    <property type="entry name" value="Pan_app"/>
</dbReference>
<reference evidence="5" key="1">
    <citation type="submission" date="2025-08" db="UniProtKB">
        <authorList>
            <consortium name="RefSeq"/>
        </authorList>
    </citation>
    <scope>IDENTIFICATION</scope>
    <source>
        <tissue evidence="5">Gonads</tissue>
    </source>
</reference>
<sequence length="943" mass="102560">MAGKHVLLVALQVVLFSDCVNSQAVPLPGQRLPITNGFLLTQTNAFGPRVANGVPVGRPIPGINDERECLAACIQDGTCAAVDFFRATTTCIIQSSTTICVPPSVGTAVTVYTKFPCGFDVVSRNAHVPGGTMQPNFSGTALQCLQLCLSNPQCRAADYNQDGSCWLHGEDTACNALVKKPNCDHYVRVGACIVADTPPRDFASVSRNTAIQGGVLQRGLHEPRQCLLYCQVNDNCRAYDFNFRDRTCFHHDQNTVCNTRMSVQQVIHVTKCTSCAGGQCMLLQTPTPSTAPTTSNTVAPTAGAVTNPPFIIASGSGMSVTQGVHIIGGILQPTIRNFTMCATTCLSFSVESCPGFDFNAAQRACFFHTNTTICNDLVAKPSCTNYRRVPCGSGSGGTGQGFTQNVHIIGGVLQPLLRDLASCMAMCSQLSLESCGGFDYSSDQRACFFHTNRTICNNLVPKPNCVNFRRQSCSADTMTTMTTMPTTETPNTAVSMPTPPSFPNGIIQVNPMSQILGGVLVDNANNVSTCNLICQLTSVHGCAAFDFNHMTRRCFLHGYRTACNTILRNENVTHYRRQLCPKHPNKVTKAATTRHTYPPTTTTTTTTTTKAPRTYPTMHHGYNMETLPTTASEPTRPTSPSTYQTHPTVPHTYPTAPPSTSPTMPHTYPTMPPTYPTMPPTYPGPDASPEPTPKHPIYARPMPGMQEMPDMPKAEEGYPMPMMPNMPQMPNMPDMPQRPVHVFPIHYHFPMMMMKTEATTTMKPTTMSTTQPTTTTTRPTMKTYPPPTMKTYPPPTMKTYPPPSMKTYPPPTMKTYPPPTMKTYPQPSTSHMTYPQPTTSSTMRTYPQPSTTTTMMTYSEHMPTAPAGTCGSCSQPGQYMAASNPNQFCLCDGSRLAHLMTCASGTEWCQVKLTCDFPGSCSSGAVHNGNNGQTQTTKKTKRY</sequence>
<feature type="compositionally biased region" description="Low complexity" evidence="1">
    <location>
        <begin position="761"/>
        <end position="783"/>
    </location>
</feature>
<proteinExistence type="predicted"/>
<dbReference type="Gene3D" id="3.50.4.10">
    <property type="entry name" value="Hepatocyte Growth Factor"/>
    <property type="match status" value="2"/>
</dbReference>
<feature type="region of interest" description="Disordered" evidence="1">
    <location>
        <begin position="586"/>
        <end position="694"/>
    </location>
</feature>
<dbReference type="GeneID" id="106153018"/>
<dbReference type="SMART" id="SM00494">
    <property type="entry name" value="ChtBD2"/>
    <property type="match status" value="1"/>
</dbReference>
<dbReference type="GO" id="GO:0008061">
    <property type="term" value="F:chitin binding"/>
    <property type="evidence" value="ECO:0007669"/>
    <property type="project" value="InterPro"/>
</dbReference>
<name>A0A1S3H7Z1_LINAN</name>
<dbReference type="RefSeq" id="XP_013382235.1">
    <property type="nucleotide sequence ID" value="XM_013526781.2"/>
</dbReference>
<keyword evidence="2" id="KW-0732">Signal</keyword>
<dbReference type="InterPro" id="IPR036508">
    <property type="entry name" value="Chitin-bd_dom_sf"/>
</dbReference>
<dbReference type="Pfam" id="PF14295">
    <property type="entry name" value="PAN_4"/>
    <property type="match status" value="1"/>
</dbReference>
<evidence type="ECO:0000313" key="4">
    <source>
        <dbReference type="Proteomes" id="UP000085678"/>
    </source>
</evidence>
<feature type="compositionally biased region" description="Pro residues" evidence="1">
    <location>
        <begin position="784"/>
        <end position="804"/>
    </location>
</feature>
<dbReference type="GO" id="GO:0005576">
    <property type="term" value="C:extracellular region"/>
    <property type="evidence" value="ECO:0007669"/>
    <property type="project" value="InterPro"/>
</dbReference>
<organism evidence="4 5">
    <name type="scientific">Lingula anatina</name>
    <name type="common">Brachiopod</name>
    <name type="synonym">Lingula unguis</name>
    <dbReference type="NCBI Taxonomy" id="7574"/>
    <lineage>
        <taxon>Eukaryota</taxon>
        <taxon>Metazoa</taxon>
        <taxon>Spiralia</taxon>
        <taxon>Lophotrochozoa</taxon>
        <taxon>Brachiopoda</taxon>
        <taxon>Linguliformea</taxon>
        <taxon>Lingulata</taxon>
        <taxon>Lingulida</taxon>
        <taxon>Linguloidea</taxon>
        <taxon>Lingulidae</taxon>
        <taxon>Lingula</taxon>
    </lineage>
</organism>
<evidence type="ECO:0000256" key="1">
    <source>
        <dbReference type="SAM" id="MobiDB-lite"/>
    </source>
</evidence>
<evidence type="ECO:0000256" key="2">
    <source>
        <dbReference type="SAM" id="SignalP"/>
    </source>
</evidence>
<feature type="signal peptide" evidence="2">
    <location>
        <begin position="1"/>
        <end position="22"/>
    </location>
</feature>
<feature type="domain" description="Apple" evidence="3">
    <location>
        <begin position="117"/>
        <end position="192"/>
    </location>
</feature>
<dbReference type="AlphaFoldDB" id="A0A1S3H7Z1"/>
<feature type="compositionally biased region" description="Polar residues" evidence="1">
    <location>
        <begin position="626"/>
        <end position="647"/>
    </location>
</feature>
<feature type="chain" id="PRO_5010366807" evidence="2">
    <location>
        <begin position="23"/>
        <end position="943"/>
    </location>
</feature>
<dbReference type="PROSITE" id="PS50948">
    <property type="entry name" value="PAN"/>
    <property type="match status" value="1"/>
</dbReference>
<dbReference type="KEGG" id="lak:106153018"/>
<keyword evidence="4" id="KW-1185">Reference proteome</keyword>
<feature type="region of interest" description="Disordered" evidence="1">
    <location>
        <begin position="761"/>
        <end position="804"/>
    </location>
</feature>
<feature type="compositionally biased region" description="Pro residues" evidence="1">
    <location>
        <begin position="670"/>
        <end position="691"/>
    </location>
</feature>
<accession>A0A1S3H7Z1</accession>
<dbReference type="InterPro" id="IPR002557">
    <property type="entry name" value="Chitin-bd_dom"/>
</dbReference>
<protein>
    <submittedName>
        <fullName evidence="5">Uncharacterized protein LOC106153018 isoform X1</fullName>
    </submittedName>
</protein>
<feature type="region of interest" description="Disordered" evidence="1">
    <location>
        <begin position="826"/>
        <end position="849"/>
    </location>
</feature>
<evidence type="ECO:0000313" key="5">
    <source>
        <dbReference type="RefSeq" id="XP_013382235.1"/>
    </source>
</evidence>